<feature type="transmembrane region" description="Helical" evidence="2">
    <location>
        <begin position="198"/>
        <end position="218"/>
    </location>
</feature>
<dbReference type="Proteomes" id="UP000634004">
    <property type="component" value="Unassembled WGS sequence"/>
</dbReference>
<keyword evidence="2" id="KW-0812">Transmembrane</keyword>
<sequence>MVEQTQMSRDQIDAAEAAGILSPKQAKAMRNDVAGRDPDERLKPSRAAKAAGPDQDAVIGNEDHLRFLRSFGDVFIGIGLVLLALGVSAIVAIFGGGPVFLVAAVGAYGLAEYFGRYKRSHFPTLITALAFLLFVQTGLSGLASVNGILAALITVAAMAIFYARIRLPFCIALIAIALLYLLFAFLGQVAPDLLRQQFGWILVSAGLAIFAVALLYDTQDLHRRTRFADNAFWLHILAAPMIIHGLVGYAVMEKAEFVFDVLPVLSFTPADATIILAATAVITVIGLAINRRALIVSSLGYAGLAIAFLVKQTELNLGSTLSITLILLGAAIVLLGVAWHPVRNQLIRVLPQWRVFPPPYVPLETNPLDTQAST</sequence>
<feature type="transmembrane region" description="Helical" evidence="2">
    <location>
        <begin position="122"/>
        <end position="139"/>
    </location>
</feature>
<feature type="transmembrane region" description="Helical" evidence="2">
    <location>
        <begin position="169"/>
        <end position="186"/>
    </location>
</feature>
<evidence type="ECO:0000313" key="4">
    <source>
        <dbReference type="Proteomes" id="UP000634004"/>
    </source>
</evidence>
<comment type="caution">
    <text evidence="3">The sequence shown here is derived from an EMBL/GenBank/DDBJ whole genome shotgun (WGS) entry which is preliminary data.</text>
</comment>
<reference evidence="3" key="2">
    <citation type="submission" date="2020-09" db="EMBL/GenBank/DDBJ databases">
        <authorList>
            <person name="Sun Q."/>
            <person name="Kim S."/>
        </authorList>
    </citation>
    <scope>NUCLEOTIDE SEQUENCE</scope>
    <source>
        <strain evidence="3">KCTC 32513</strain>
    </source>
</reference>
<feature type="transmembrane region" description="Helical" evidence="2">
    <location>
        <begin position="230"/>
        <end position="252"/>
    </location>
</feature>
<organism evidence="3 4">
    <name type="scientific">Algimonas arctica</name>
    <dbReference type="NCBI Taxonomy" id="1479486"/>
    <lineage>
        <taxon>Bacteria</taxon>
        <taxon>Pseudomonadati</taxon>
        <taxon>Pseudomonadota</taxon>
        <taxon>Alphaproteobacteria</taxon>
        <taxon>Maricaulales</taxon>
        <taxon>Robiginitomaculaceae</taxon>
        <taxon>Algimonas</taxon>
    </lineage>
</organism>
<feature type="transmembrane region" description="Helical" evidence="2">
    <location>
        <begin position="272"/>
        <end position="289"/>
    </location>
</feature>
<feature type="region of interest" description="Disordered" evidence="1">
    <location>
        <begin position="25"/>
        <end position="54"/>
    </location>
</feature>
<evidence type="ECO:0000313" key="3">
    <source>
        <dbReference type="EMBL" id="GHA88106.1"/>
    </source>
</evidence>
<proteinExistence type="predicted"/>
<reference evidence="3" key="1">
    <citation type="journal article" date="2014" name="Int. J. Syst. Evol. Microbiol.">
        <title>Complete genome sequence of Corynebacterium casei LMG S-19264T (=DSM 44701T), isolated from a smear-ripened cheese.</title>
        <authorList>
            <consortium name="US DOE Joint Genome Institute (JGI-PGF)"/>
            <person name="Walter F."/>
            <person name="Albersmeier A."/>
            <person name="Kalinowski J."/>
            <person name="Ruckert C."/>
        </authorList>
    </citation>
    <scope>NUCLEOTIDE SEQUENCE</scope>
    <source>
        <strain evidence="3">KCTC 32513</strain>
    </source>
</reference>
<gene>
    <name evidence="3" type="ORF">GCM10009069_08820</name>
</gene>
<feature type="transmembrane region" description="Helical" evidence="2">
    <location>
        <begin position="317"/>
        <end position="339"/>
    </location>
</feature>
<feature type="transmembrane region" description="Helical" evidence="2">
    <location>
        <begin position="294"/>
        <end position="311"/>
    </location>
</feature>
<evidence type="ECO:0000256" key="1">
    <source>
        <dbReference type="SAM" id="MobiDB-lite"/>
    </source>
</evidence>
<accession>A0A8J3G1Q4</accession>
<dbReference type="AlphaFoldDB" id="A0A8J3G1Q4"/>
<name>A0A8J3G1Q4_9PROT</name>
<keyword evidence="2" id="KW-0472">Membrane</keyword>
<keyword evidence="2" id="KW-1133">Transmembrane helix</keyword>
<keyword evidence="4" id="KW-1185">Reference proteome</keyword>
<protein>
    <submittedName>
        <fullName evidence="3">Uncharacterized protein</fullName>
    </submittedName>
</protein>
<dbReference type="EMBL" id="BMZH01000003">
    <property type="protein sequence ID" value="GHA88106.1"/>
    <property type="molecule type" value="Genomic_DNA"/>
</dbReference>
<feature type="compositionally biased region" description="Basic and acidic residues" evidence="1">
    <location>
        <begin position="29"/>
        <end position="43"/>
    </location>
</feature>
<feature type="transmembrane region" description="Helical" evidence="2">
    <location>
        <begin position="74"/>
        <end position="93"/>
    </location>
</feature>
<evidence type="ECO:0000256" key="2">
    <source>
        <dbReference type="SAM" id="Phobius"/>
    </source>
</evidence>